<feature type="chain" id="PRO_5012359344" description="Metallo-beta-lactamase domain-containing protein" evidence="1">
    <location>
        <begin position="25"/>
        <end position="280"/>
    </location>
</feature>
<name>A0A2A4XE60_9GAMM</name>
<gene>
    <name evidence="3" type="ORF">COB20_02825</name>
</gene>
<evidence type="ECO:0000313" key="3">
    <source>
        <dbReference type="EMBL" id="PCI80581.1"/>
    </source>
</evidence>
<dbReference type="InterPro" id="IPR036866">
    <property type="entry name" value="RibonucZ/Hydroxyglut_hydro"/>
</dbReference>
<dbReference type="AlphaFoldDB" id="A0A2A4XE60"/>
<dbReference type="Gene3D" id="3.60.15.10">
    <property type="entry name" value="Ribonuclease Z/Hydroxyacylglutathione hydrolase-like"/>
    <property type="match status" value="1"/>
</dbReference>
<reference evidence="4" key="1">
    <citation type="submission" date="2017-08" db="EMBL/GenBank/DDBJ databases">
        <title>A dynamic microbial community with high functional redundancy inhabits the cold, oxic subseafloor aquifer.</title>
        <authorList>
            <person name="Tully B.J."/>
            <person name="Wheat C.G."/>
            <person name="Glazer B.T."/>
            <person name="Huber J.A."/>
        </authorList>
    </citation>
    <scope>NUCLEOTIDE SEQUENCE [LARGE SCALE GENOMIC DNA]</scope>
</reference>
<comment type="caution">
    <text evidence="3">The sequence shown here is derived from an EMBL/GenBank/DDBJ whole genome shotgun (WGS) entry which is preliminary data.</text>
</comment>
<proteinExistence type="predicted"/>
<sequence>MTKKASQIIAGLALLLLNMGGVQAHESTAHYMANEGLMVEHGDTKILFDPLFRNSYGQYMLLPEELEEALFAGAAPYDGIDAVFVSHHHGDHFSPIDMVRLLREQPSIRLYAPNQAVIAMRSESSNNDADIFERVTAVNLEYKDAPVTLNMEGLLIEAVRIPHSGWPTGRLDIENIVWRVTLNEDTTVLHMGDADPNDVHFAQDAQYWNRNNPHMAFPPYWFFSSSSGREILNNRIKAKRSVGVHVPVTIPADPLLRPVELRSFDLFTSPGETRTISTED</sequence>
<dbReference type="Pfam" id="PF12706">
    <property type="entry name" value="Lactamase_B_2"/>
    <property type="match status" value="1"/>
</dbReference>
<evidence type="ECO:0000259" key="2">
    <source>
        <dbReference type="Pfam" id="PF12706"/>
    </source>
</evidence>
<evidence type="ECO:0000256" key="1">
    <source>
        <dbReference type="SAM" id="SignalP"/>
    </source>
</evidence>
<dbReference type="EMBL" id="NVUL01000009">
    <property type="protein sequence ID" value="PCI80581.1"/>
    <property type="molecule type" value="Genomic_DNA"/>
</dbReference>
<accession>A0A2A4XE60</accession>
<organism evidence="3 4">
    <name type="scientific">SAR86 cluster bacterium</name>
    <dbReference type="NCBI Taxonomy" id="2030880"/>
    <lineage>
        <taxon>Bacteria</taxon>
        <taxon>Pseudomonadati</taxon>
        <taxon>Pseudomonadota</taxon>
        <taxon>Gammaproteobacteria</taxon>
        <taxon>SAR86 cluster</taxon>
    </lineage>
</organism>
<dbReference type="InterPro" id="IPR001279">
    <property type="entry name" value="Metallo-B-lactamas"/>
</dbReference>
<protein>
    <recommendedName>
        <fullName evidence="2">Metallo-beta-lactamase domain-containing protein</fullName>
    </recommendedName>
</protein>
<feature type="signal peptide" evidence="1">
    <location>
        <begin position="1"/>
        <end position="24"/>
    </location>
</feature>
<dbReference type="Proteomes" id="UP000218767">
    <property type="component" value="Unassembled WGS sequence"/>
</dbReference>
<dbReference type="SUPFAM" id="SSF56281">
    <property type="entry name" value="Metallo-hydrolase/oxidoreductase"/>
    <property type="match status" value="1"/>
</dbReference>
<keyword evidence="1" id="KW-0732">Signal</keyword>
<evidence type="ECO:0000313" key="4">
    <source>
        <dbReference type="Proteomes" id="UP000218767"/>
    </source>
</evidence>
<feature type="domain" description="Metallo-beta-lactamase" evidence="2">
    <location>
        <begin position="45"/>
        <end position="195"/>
    </location>
</feature>